<keyword evidence="5" id="KW-1185">Reference proteome</keyword>
<dbReference type="InterPro" id="IPR009057">
    <property type="entry name" value="Homeodomain-like_sf"/>
</dbReference>
<dbReference type="Proteomes" id="UP000517916">
    <property type="component" value="Unassembled WGS sequence"/>
</dbReference>
<gene>
    <name evidence="4" type="ORF">BC739_002779</name>
</gene>
<keyword evidence="1 2" id="KW-0238">DNA-binding</keyword>
<evidence type="ECO:0000313" key="5">
    <source>
        <dbReference type="Proteomes" id="UP000517916"/>
    </source>
</evidence>
<evidence type="ECO:0000256" key="2">
    <source>
        <dbReference type="PROSITE-ProRule" id="PRU00335"/>
    </source>
</evidence>
<sequence>MTQPRRRGRRPAGEDTRTALLAAARQVFTEQGFDGATVRGIASRAEVDPAMVNHWFGGKRGLFAAAVELPADPEAVRAHVFGGDREHIAERAVRAFVTVWDSTAGGGFAALIRSAATQEAAATMMREFITAIFGEAIRDLGVDRPELRLSLFGSQLSGLGLARYVVKLEPLASADVDTLVATVGRTLQHYLTGELELP</sequence>
<comment type="caution">
    <text evidence="4">The sequence shown here is derived from an EMBL/GenBank/DDBJ whole genome shotgun (WGS) entry which is preliminary data.</text>
</comment>
<dbReference type="Gene3D" id="1.10.10.60">
    <property type="entry name" value="Homeodomain-like"/>
    <property type="match status" value="1"/>
</dbReference>
<dbReference type="SUPFAM" id="SSF46689">
    <property type="entry name" value="Homeodomain-like"/>
    <property type="match status" value="1"/>
</dbReference>
<dbReference type="Pfam" id="PF00440">
    <property type="entry name" value="TetR_N"/>
    <property type="match status" value="1"/>
</dbReference>
<feature type="DNA-binding region" description="H-T-H motif" evidence="2">
    <location>
        <begin position="37"/>
        <end position="56"/>
    </location>
</feature>
<name>A0ABR6BFD6_9PSEU</name>
<dbReference type="InterPro" id="IPR041678">
    <property type="entry name" value="TetR_C_16"/>
</dbReference>
<proteinExistence type="predicted"/>
<feature type="domain" description="HTH tetR-type" evidence="3">
    <location>
        <begin position="14"/>
        <end position="74"/>
    </location>
</feature>
<dbReference type="PANTHER" id="PTHR30055:SF235">
    <property type="entry name" value="TRANSCRIPTIONAL REGULATORY PROTEIN"/>
    <property type="match status" value="1"/>
</dbReference>
<dbReference type="RefSeq" id="WP_025360254.1">
    <property type="nucleotide sequence ID" value="NZ_BAAABQ010000059.1"/>
</dbReference>
<dbReference type="PANTHER" id="PTHR30055">
    <property type="entry name" value="HTH-TYPE TRANSCRIPTIONAL REGULATOR RUTR"/>
    <property type="match status" value="1"/>
</dbReference>
<dbReference type="EMBL" id="JACJID010000002">
    <property type="protein sequence ID" value="MBA8925580.1"/>
    <property type="molecule type" value="Genomic_DNA"/>
</dbReference>
<protein>
    <submittedName>
        <fullName evidence="4">AcrR family transcriptional regulator</fullName>
    </submittedName>
</protein>
<dbReference type="InterPro" id="IPR036271">
    <property type="entry name" value="Tet_transcr_reg_TetR-rel_C_sf"/>
</dbReference>
<reference evidence="4 5" key="1">
    <citation type="submission" date="2020-08" db="EMBL/GenBank/DDBJ databases">
        <title>Genomic Encyclopedia of Archaeal and Bacterial Type Strains, Phase II (KMG-II): from individual species to whole genera.</title>
        <authorList>
            <person name="Goeker M."/>
        </authorList>
    </citation>
    <scope>NUCLEOTIDE SEQUENCE [LARGE SCALE GENOMIC DNA]</scope>
    <source>
        <strain evidence="4 5">DSM 43850</strain>
    </source>
</reference>
<dbReference type="InterPro" id="IPR050109">
    <property type="entry name" value="HTH-type_TetR-like_transc_reg"/>
</dbReference>
<dbReference type="Pfam" id="PF17920">
    <property type="entry name" value="TetR_C_16"/>
    <property type="match status" value="1"/>
</dbReference>
<organism evidence="4 5">
    <name type="scientific">Kutzneria viridogrisea</name>
    <dbReference type="NCBI Taxonomy" id="47990"/>
    <lineage>
        <taxon>Bacteria</taxon>
        <taxon>Bacillati</taxon>
        <taxon>Actinomycetota</taxon>
        <taxon>Actinomycetes</taxon>
        <taxon>Pseudonocardiales</taxon>
        <taxon>Pseudonocardiaceae</taxon>
        <taxon>Kutzneria</taxon>
    </lineage>
</organism>
<evidence type="ECO:0000259" key="3">
    <source>
        <dbReference type="PROSITE" id="PS50977"/>
    </source>
</evidence>
<dbReference type="SUPFAM" id="SSF48498">
    <property type="entry name" value="Tetracyclin repressor-like, C-terminal domain"/>
    <property type="match status" value="1"/>
</dbReference>
<evidence type="ECO:0000256" key="1">
    <source>
        <dbReference type="ARBA" id="ARBA00023125"/>
    </source>
</evidence>
<dbReference type="Gene3D" id="1.10.357.10">
    <property type="entry name" value="Tetracycline Repressor, domain 2"/>
    <property type="match status" value="1"/>
</dbReference>
<dbReference type="PRINTS" id="PR00455">
    <property type="entry name" value="HTHTETR"/>
</dbReference>
<dbReference type="InterPro" id="IPR001647">
    <property type="entry name" value="HTH_TetR"/>
</dbReference>
<dbReference type="PROSITE" id="PS50977">
    <property type="entry name" value="HTH_TETR_2"/>
    <property type="match status" value="1"/>
</dbReference>
<evidence type="ECO:0000313" key="4">
    <source>
        <dbReference type="EMBL" id="MBA8925580.1"/>
    </source>
</evidence>
<accession>A0ABR6BFD6</accession>